<evidence type="ECO:0000313" key="2">
    <source>
        <dbReference type="Proteomes" id="UP000190064"/>
    </source>
</evidence>
<proteinExistence type="predicted"/>
<dbReference type="STRING" id="966.BTA35_0213865"/>
<accession>A0A1T1H998</accession>
<keyword evidence="2" id="KW-1185">Reference proteome</keyword>
<comment type="caution">
    <text evidence="1">The sequence shown here is derived from an EMBL/GenBank/DDBJ whole genome shotgun (WGS) entry which is preliminary data.</text>
</comment>
<evidence type="ECO:0000313" key="1">
    <source>
        <dbReference type="EMBL" id="OOV86300.1"/>
    </source>
</evidence>
<dbReference type="EMBL" id="MTSD02000007">
    <property type="protein sequence ID" value="OOV86300.1"/>
    <property type="molecule type" value="Genomic_DNA"/>
</dbReference>
<dbReference type="RefSeq" id="WP_078320414.1">
    <property type="nucleotide sequence ID" value="NZ_FXTS01000008.1"/>
</dbReference>
<reference evidence="1" key="1">
    <citation type="submission" date="2017-02" db="EMBL/GenBank/DDBJ databases">
        <title>Draft Genome Sequence of the Salt Water Bacterium Oceanospirillum linum ATCC 11336.</title>
        <authorList>
            <person name="Trachtenberg A.M."/>
            <person name="Carney J.G."/>
            <person name="Linnane J.D."/>
            <person name="Rheaume B.A."/>
            <person name="Pitts N.L."/>
            <person name="Mykles D.L."/>
            <person name="Maclea K.S."/>
        </authorList>
    </citation>
    <scope>NUCLEOTIDE SEQUENCE [LARGE SCALE GENOMIC DNA]</scope>
    <source>
        <strain evidence="1">ATCC 11336</strain>
    </source>
</reference>
<protein>
    <submittedName>
        <fullName evidence="1">Uncharacterized protein</fullName>
    </submittedName>
</protein>
<name>A0A1T1H998_OCELI</name>
<organism evidence="1 2">
    <name type="scientific">Oceanospirillum linum</name>
    <dbReference type="NCBI Taxonomy" id="966"/>
    <lineage>
        <taxon>Bacteria</taxon>
        <taxon>Pseudomonadati</taxon>
        <taxon>Pseudomonadota</taxon>
        <taxon>Gammaproteobacteria</taxon>
        <taxon>Oceanospirillales</taxon>
        <taxon>Oceanospirillaceae</taxon>
        <taxon>Oceanospirillum</taxon>
    </lineage>
</organism>
<dbReference type="AlphaFoldDB" id="A0A1T1H998"/>
<dbReference type="Proteomes" id="UP000190064">
    <property type="component" value="Unassembled WGS sequence"/>
</dbReference>
<gene>
    <name evidence="1" type="ORF">BTA35_0213865</name>
</gene>
<sequence>MEGIFVTRSPRNHHFCTAWSHPLGKLVGGLQAKLVINNPSLTGANPVPQIICCGNIVYDSQSVTKTVVILCEIATRNAQETQDLLNAIRDAPAKWLSFAYPIFDLSEFWSTDLKEEIRVDGFNSN</sequence>